<reference evidence="1 2" key="1">
    <citation type="journal article" date="2021" name="Hortic Res">
        <title>High-quality reference genome and annotation aids understanding of berry development for evergreen blueberry (Vaccinium darrowii).</title>
        <authorList>
            <person name="Yu J."/>
            <person name="Hulse-Kemp A.M."/>
            <person name="Babiker E."/>
            <person name="Staton M."/>
        </authorList>
    </citation>
    <scope>NUCLEOTIDE SEQUENCE [LARGE SCALE GENOMIC DNA]</scope>
    <source>
        <strain evidence="2">cv. NJ 8807/NJ 8810</strain>
        <tissue evidence="1">Young leaf</tissue>
    </source>
</reference>
<dbReference type="EMBL" id="CM037154">
    <property type="protein sequence ID" value="KAH7859702.1"/>
    <property type="molecule type" value="Genomic_DNA"/>
</dbReference>
<name>A0ACB7Z2H9_9ERIC</name>
<protein>
    <submittedName>
        <fullName evidence="1">Uncharacterized protein</fullName>
    </submittedName>
</protein>
<evidence type="ECO:0000313" key="1">
    <source>
        <dbReference type="EMBL" id="KAH7859702.1"/>
    </source>
</evidence>
<dbReference type="Proteomes" id="UP000828048">
    <property type="component" value="Chromosome 4"/>
</dbReference>
<evidence type="ECO:0000313" key="2">
    <source>
        <dbReference type="Proteomes" id="UP000828048"/>
    </source>
</evidence>
<keyword evidence="2" id="KW-1185">Reference proteome</keyword>
<organism evidence="1 2">
    <name type="scientific">Vaccinium darrowii</name>
    <dbReference type="NCBI Taxonomy" id="229202"/>
    <lineage>
        <taxon>Eukaryota</taxon>
        <taxon>Viridiplantae</taxon>
        <taxon>Streptophyta</taxon>
        <taxon>Embryophyta</taxon>
        <taxon>Tracheophyta</taxon>
        <taxon>Spermatophyta</taxon>
        <taxon>Magnoliopsida</taxon>
        <taxon>eudicotyledons</taxon>
        <taxon>Gunneridae</taxon>
        <taxon>Pentapetalae</taxon>
        <taxon>asterids</taxon>
        <taxon>Ericales</taxon>
        <taxon>Ericaceae</taxon>
        <taxon>Vaccinioideae</taxon>
        <taxon>Vaccinieae</taxon>
        <taxon>Vaccinium</taxon>
    </lineage>
</organism>
<gene>
    <name evidence="1" type="ORF">Vadar_004525</name>
</gene>
<comment type="caution">
    <text evidence="1">The sequence shown here is derived from an EMBL/GenBank/DDBJ whole genome shotgun (WGS) entry which is preliminary data.</text>
</comment>
<proteinExistence type="predicted"/>
<sequence>MHQFRNFLHGNLNHPVTQSSIVGSSCATTTVVNSASAPIINSMTYRPDHSENMVSNMPVAPMGDCNVDPEQMSQENVAQPSCNSCKRTTFATLLKVEEYDMAKELQSRGPEEREFRKDCAHLDDNPNNGKELESGVTDLQSQPSSKNPPSDMKAEPPKSKTQEKVASGKAASRKRNYDSDLFIKVNGKLYQRLGKIGSGGSSEVTDKTLLKEVLNGCMTDKDRRVKEDGYIYMVLEYGEIDLPHMLSQKWREMDSNSNIDENWLRFYWQQILLAVNTIHEERIVHSNLKSVNFLLVRGSLKLIDLGIAKAIMSDTTNIQRDSQVPKSCVISFA</sequence>
<accession>A0ACB7Z2H9</accession>